<dbReference type="EMBL" id="CAMXCT020000988">
    <property type="protein sequence ID" value="CAL1138782.1"/>
    <property type="molecule type" value="Genomic_DNA"/>
</dbReference>
<keyword evidence="3" id="KW-1185">Reference proteome</keyword>
<reference evidence="2 3" key="2">
    <citation type="submission" date="2024-05" db="EMBL/GenBank/DDBJ databases">
        <authorList>
            <person name="Chen Y."/>
            <person name="Shah S."/>
            <person name="Dougan E. K."/>
            <person name="Thang M."/>
            <person name="Chan C."/>
        </authorList>
    </citation>
    <scope>NUCLEOTIDE SEQUENCE [LARGE SCALE GENOMIC DNA]</scope>
</reference>
<sequence>MSCRFDDIEPHLQFCLEHADVVVPHLNEIVEYLDDILFFAKERPTSGELWLRLEPQLPQLVKRLPLLGPHLPSLRRHSELVTPFLPVLAPHCDRLVNFQPISQHADVLVHYLGWALRVLGSASSLPEIRSAFTLKSLFDPILFGYVSGYLWLSTCKVGQNGSMDQPSPIFFITHHNTISETHINNTQPKILRLKTWKKTI</sequence>
<dbReference type="EMBL" id="CAMXCT010000988">
    <property type="protein sequence ID" value="CAI3985407.1"/>
    <property type="molecule type" value="Genomic_DNA"/>
</dbReference>
<evidence type="ECO:0000313" key="1">
    <source>
        <dbReference type="EMBL" id="CAI3985407.1"/>
    </source>
</evidence>
<reference evidence="1" key="1">
    <citation type="submission" date="2022-10" db="EMBL/GenBank/DDBJ databases">
        <authorList>
            <person name="Chen Y."/>
            <person name="Dougan E. K."/>
            <person name="Chan C."/>
            <person name="Rhodes N."/>
            <person name="Thang M."/>
        </authorList>
    </citation>
    <scope>NUCLEOTIDE SEQUENCE</scope>
</reference>
<dbReference type="AlphaFoldDB" id="A0A9P1C674"/>
<protein>
    <submittedName>
        <fullName evidence="1">Uncharacterized protein</fullName>
    </submittedName>
</protein>
<comment type="caution">
    <text evidence="1">The sequence shown here is derived from an EMBL/GenBank/DDBJ whole genome shotgun (WGS) entry which is preliminary data.</text>
</comment>
<name>A0A9P1C674_9DINO</name>
<dbReference type="Proteomes" id="UP001152797">
    <property type="component" value="Unassembled WGS sequence"/>
</dbReference>
<evidence type="ECO:0000313" key="2">
    <source>
        <dbReference type="EMBL" id="CAL4772719.1"/>
    </source>
</evidence>
<dbReference type="OrthoDB" id="191392at2759"/>
<accession>A0A9P1C674</accession>
<organism evidence="1">
    <name type="scientific">Cladocopium goreaui</name>
    <dbReference type="NCBI Taxonomy" id="2562237"/>
    <lineage>
        <taxon>Eukaryota</taxon>
        <taxon>Sar</taxon>
        <taxon>Alveolata</taxon>
        <taxon>Dinophyceae</taxon>
        <taxon>Suessiales</taxon>
        <taxon>Symbiodiniaceae</taxon>
        <taxon>Cladocopium</taxon>
    </lineage>
</organism>
<dbReference type="EMBL" id="CAMXCT030000988">
    <property type="protein sequence ID" value="CAL4772719.1"/>
    <property type="molecule type" value="Genomic_DNA"/>
</dbReference>
<gene>
    <name evidence="1" type="ORF">C1SCF055_LOCUS12858</name>
</gene>
<proteinExistence type="predicted"/>
<evidence type="ECO:0000313" key="3">
    <source>
        <dbReference type="Proteomes" id="UP001152797"/>
    </source>
</evidence>